<dbReference type="PANTHER" id="PTHR24333:SF5">
    <property type="entry name" value="VENT HOMEOBOX"/>
    <property type="match status" value="1"/>
</dbReference>
<dbReference type="InterPro" id="IPR000047">
    <property type="entry name" value="HTH_motif"/>
</dbReference>
<dbReference type="PROSITE" id="PS00027">
    <property type="entry name" value="HOMEOBOX_1"/>
    <property type="match status" value="1"/>
</dbReference>
<reference evidence="10" key="2">
    <citation type="submission" date="2023-11" db="UniProtKB">
        <authorList>
            <consortium name="WormBaseParasite"/>
        </authorList>
    </citation>
    <scope>IDENTIFICATION</scope>
</reference>
<evidence type="ECO:0000256" key="7">
    <source>
        <dbReference type="SAM" id="MobiDB-lite"/>
    </source>
</evidence>
<feature type="compositionally biased region" description="Low complexity" evidence="7">
    <location>
        <begin position="142"/>
        <end position="152"/>
    </location>
</feature>
<dbReference type="AlphaFoldDB" id="A0AA85K941"/>
<dbReference type="InterPro" id="IPR050848">
    <property type="entry name" value="Homeobox_TF"/>
</dbReference>
<dbReference type="GO" id="GO:0000981">
    <property type="term" value="F:DNA-binding transcription factor activity, RNA polymerase II-specific"/>
    <property type="evidence" value="ECO:0007669"/>
    <property type="project" value="InterPro"/>
</dbReference>
<dbReference type="SMART" id="SM00389">
    <property type="entry name" value="HOX"/>
    <property type="match status" value="1"/>
</dbReference>
<dbReference type="GO" id="GO:0005634">
    <property type="term" value="C:nucleus"/>
    <property type="evidence" value="ECO:0007669"/>
    <property type="project" value="UniProtKB-SubCell"/>
</dbReference>
<evidence type="ECO:0000313" key="10">
    <source>
        <dbReference type="WBParaSite" id="TREG1_74970.1"/>
    </source>
</evidence>
<dbReference type="PRINTS" id="PR00031">
    <property type="entry name" value="HTHREPRESSR"/>
</dbReference>
<dbReference type="InterPro" id="IPR017970">
    <property type="entry name" value="Homeobox_CS"/>
</dbReference>
<dbReference type="PANTHER" id="PTHR24333">
    <property type="entry name" value="HOMEO BOX HB9 LIKE A-RELATED"/>
    <property type="match status" value="1"/>
</dbReference>
<dbReference type="InterPro" id="IPR009057">
    <property type="entry name" value="Homeodomain-like_sf"/>
</dbReference>
<feature type="compositionally biased region" description="Low complexity" evidence="7">
    <location>
        <begin position="14"/>
        <end position="23"/>
    </location>
</feature>
<accession>A0AA85K941</accession>
<evidence type="ECO:0000256" key="2">
    <source>
        <dbReference type="ARBA" id="ARBA00023125"/>
    </source>
</evidence>
<dbReference type="InterPro" id="IPR020479">
    <property type="entry name" value="HD_metazoa"/>
</dbReference>
<feature type="DNA-binding region" description="Homeobox" evidence="5">
    <location>
        <begin position="154"/>
        <end position="213"/>
    </location>
</feature>
<evidence type="ECO:0000256" key="6">
    <source>
        <dbReference type="RuleBase" id="RU000682"/>
    </source>
</evidence>
<evidence type="ECO:0000256" key="5">
    <source>
        <dbReference type="PROSITE-ProRule" id="PRU00108"/>
    </source>
</evidence>
<keyword evidence="9" id="KW-1185">Reference proteome</keyword>
<evidence type="ECO:0000256" key="3">
    <source>
        <dbReference type="ARBA" id="ARBA00023155"/>
    </source>
</evidence>
<dbReference type="PROSITE" id="PS50071">
    <property type="entry name" value="HOMEOBOX_2"/>
    <property type="match status" value="1"/>
</dbReference>
<dbReference type="CDD" id="cd00086">
    <property type="entry name" value="homeodomain"/>
    <property type="match status" value="1"/>
</dbReference>
<comment type="subcellular location">
    <subcellularLocation>
        <location evidence="1 5 6">Nucleus</location>
    </subcellularLocation>
</comment>
<evidence type="ECO:0000259" key="8">
    <source>
        <dbReference type="PROSITE" id="PS50071"/>
    </source>
</evidence>
<feature type="compositionally biased region" description="Basic and acidic residues" evidence="7">
    <location>
        <begin position="1"/>
        <end position="11"/>
    </location>
</feature>
<sequence length="286" mass="33264">MCSVFKDRQNKTESSSSSPSSPAAAAAAITPTILSNKKTIPSFSIENILQQSNHSSNDSCYSITNHNQDCPSKFLQVTYSTNSKLFMPGVDLITFSNEASIYSTFTSNQLSELDRLHAQHNQNHNHQQQQQQQHQQEEQHQEQQQQHHQQQQPYRRKRTAFTQSQLFCLEQSFLCQRYLSVTERADLAAHLGLSESQIKTWYQNRRTKWKRQMTTILRNEDLSKRELSSKQHDFSLNSSTFCHETLEPNGCHIVRPQNDEKSLYGNDFRNGYKMISELLQWFKANR</sequence>
<name>A0AA85K941_TRIRE</name>
<feature type="domain" description="Homeobox" evidence="8">
    <location>
        <begin position="152"/>
        <end position="212"/>
    </location>
</feature>
<feature type="compositionally biased region" description="Low complexity" evidence="7">
    <location>
        <begin position="120"/>
        <end position="134"/>
    </location>
</feature>
<protein>
    <recommendedName>
        <fullName evidence="8">Homeobox domain-containing protein</fullName>
    </recommendedName>
</protein>
<evidence type="ECO:0000256" key="1">
    <source>
        <dbReference type="ARBA" id="ARBA00004123"/>
    </source>
</evidence>
<dbReference type="InterPro" id="IPR001356">
    <property type="entry name" value="HD"/>
</dbReference>
<dbReference type="GO" id="GO:0003677">
    <property type="term" value="F:DNA binding"/>
    <property type="evidence" value="ECO:0007669"/>
    <property type="project" value="UniProtKB-UniRule"/>
</dbReference>
<evidence type="ECO:0000256" key="4">
    <source>
        <dbReference type="ARBA" id="ARBA00023242"/>
    </source>
</evidence>
<keyword evidence="2 5" id="KW-0238">DNA-binding</keyword>
<dbReference type="Proteomes" id="UP000050795">
    <property type="component" value="Unassembled WGS sequence"/>
</dbReference>
<keyword evidence="3 5" id="KW-0371">Homeobox</keyword>
<dbReference type="Pfam" id="PF00046">
    <property type="entry name" value="Homeodomain"/>
    <property type="match status" value="1"/>
</dbReference>
<keyword evidence="4 5" id="KW-0539">Nucleus</keyword>
<feature type="region of interest" description="Disordered" evidence="7">
    <location>
        <begin position="120"/>
        <end position="156"/>
    </location>
</feature>
<feature type="region of interest" description="Disordered" evidence="7">
    <location>
        <begin position="1"/>
        <end position="23"/>
    </location>
</feature>
<evidence type="ECO:0000313" key="9">
    <source>
        <dbReference type="Proteomes" id="UP000050795"/>
    </source>
</evidence>
<dbReference type="WBParaSite" id="TREG1_74970.1">
    <property type="protein sequence ID" value="TREG1_74970.1"/>
    <property type="gene ID" value="TREG1_74970"/>
</dbReference>
<dbReference type="Gene3D" id="1.10.10.60">
    <property type="entry name" value="Homeodomain-like"/>
    <property type="match status" value="1"/>
</dbReference>
<dbReference type="PRINTS" id="PR00024">
    <property type="entry name" value="HOMEOBOX"/>
</dbReference>
<dbReference type="SUPFAM" id="SSF46689">
    <property type="entry name" value="Homeodomain-like"/>
    <property type="match status" value="1"/>
</dbReference>
<organism evidence="9 10">
    <name type="scientific">Trichobilharzia regenti</name>
    <name type="common">Nasal bird schistosome</name>
    <dbReference type="NCBI Taxonomy" id="157069"/>
    <lineage>
        <taxon>Eukaryota</taxon>
        <taxon>Metazoa</taxon>
        <taxon>Spiralia</taxon>
        <taxon>Lophotrochozoa</taxon>
        <taxon>Platyhelminthes</taxon>
        <taxon>Trematoda</taxon>
        <taxon>Digenea</taxon>
        <taxon>Strigeidida</taxon>
        <taxon>Schistosomatoidea</taxon>
        <taxon>Schistosomatidae</taxon>
        <taxon>Trichobilharzia</taxon>
    </lineage>
</organism>
<proteinExistence type="predicted"/>
<reference evidence="9" key="1">
    <citation type="submission" date="2022-06" db="EMBL/GenBank/DDBJ databases">
        <authorList>
            <person name="Berger JAMES D."/>
            <person name="Berger JAMES D."/>
        </authorList>
    </citation>
    <scope>NUCLEOTIDE SEQUENCE [LARGE SCALE GENOMIC DNA]</scope>
</reference>